<dbReference type="AlphaFoldDB" id="A0A0F4LVW2"/>
<evidence type="ECO:0000256" key="5">
    <source>
        <dbReference type="HAMAP-Rule" id="MF_00040"/>
    </source>
</evidence>
<dbReference type="FunFam" id="3.30.1360.40:FF:000001">
    <property type="entry name" value="Ribosome-recycling factor"/>
    <property type="match status" value="1"/>
</dbReference>
<dbReference type="FunFam" id="1.10.132.20:FF:000001">
    <property type="entry name" value="Ribosome-recycling factor"/>
    <property type="match status" value="1"/>
</dbReference>
<dbReference type="PATRIC" id="fig|1218492.5.peg.844"/>
<keyword evidence="9" id="KW-1185">Reference proteome</keyword>
<evidence type="ECO:0000256" key="3">
    <source>
        <dbReference type="ARBA" id="ARBA00022490"/>
    </source>
</evidence>
<reference evidence="8 9" key="1">
    <citation type="submission" date="2015-01" db="EMBL/GenBank/DDBJ databases">
        <title>Comparative genomics of the lactic acid bacteria isolated from the honey bee gut.</title>
        <authorList>
            <person name="Ellegaard K.M."/>
            <person name="Tamarit D."/>
            <person name="Javelind E."/>
            <person name="Olofsson T."/>
            <person name="Andersson S.G."/>
            <person name="Vasquez A."/>
        </authorList>
    </citation>
    <scope>NUCLEOTIDE SEQUENCE [LARGE SCALE GENOMIC DNA]</scope>
    <source>
        <strain evidence="8 9">Bin4</strain>
    </source>
</reference>
<dbReference type="GO" id="GO:0006415">
    <property type="term" value="P:translational termination"/>
    <property type="evidence" value="ECO:0007669"/>
    <property type="project" value="UniProtKB-UniRule"/>
</dbReference>
<dbReference type="InterPro" id="IPR002661">
    <property type="entry name" value="Ribosome_recyc_fac"/>
</dbReference>
<dbReference type="GO" id="GO:0043023">
    <property type="term" value="F:ribosomal large subunit binding"/>
    <property type="evidence" value="ECO:0007669"/>
    <property type="project" value="TreeGrafter"/>
</dbReference>
<organism evidence="8 9">
    <name type="scientific">Bombilactobacillus mellifer</name>
    <dbReference type="NCBI Taxonomy" id="1218492"/>
    <lineage>
        <taxon>Bacteria</taxon>
        <taxon>Bacillati</taxon>
        <taxon>Bacillota</taxon>
        <taxon>Bacilli</taxon>
        <taxon>Lactobacillales</taxon>
        <taxon>Lactobacillaceae</taxon>
        <taxon>Bombilactobacillus</taxon>
    </lineage>
</organism>
<gene>
    <name evidence="5 8" type="primary">frr</name>
    <name evidence="8" type="ORF">JG30_07080</name>
</gene>
<evidence type="ECO:0000313" key="8">
    <source>
        <dbReference type="EMBL" id="KJY62493.1"/>
    </source>
</evidence>
<feature type="coiled-coil region" evidence="6">
    <location>
        <begin position="132"/>
        <end position="166"/>
    </location>
</feature>
<comment type="function">
    <text evidence="5">Responsible for the release of ribosomes from messenger RNA at the termination of protein biosynthesis. May increase the efficiency of translation by recycling ribosomes from one round of translation to another.</text>
</comment>
<dbReference type="STRING" id="1218492.JG30_07080"/>
<keyword evidence="6" id="KW-0175">Coiled coil</keyword>
<dbReference type="GO" id="GO:0005737">
    <property type="term" value="C:cytoplasm"/>
    <property type="evidence" value="ECO:0007669"/>
    <property type="project" value="UniProtKB-SubCell"/>
</dbReference>
<dbReference type="NCBIfam" id="TIGR00496">
    <property type="entry name" value="frr"/>
    <property type="match status" value="1"/>
</dbReference>
<dbReference type="EMBL" id="JXJQ01000006">
    <property type="protein sequence ID" value="KJY62493.1"/>
    <property type="molecule type" value="Genomic_DNA"/>
</dbReference>
<evidence type="ECO:0000313" key="9">
    <source>
        <dbReference type="Proteomes" id="UP000033558"/>
    </source>
</evidence>
<accession>A0A0F4LVW2</accession>
<dbReference type="Proteomes" id="UP000033558">
    <property type="component" value="Unassembled WGS sequence"/>
</dbReference>
<dbReference type="SUPFAM" id="SSF55194">
    <property type="entry name" value="Ribosome recycling factor, RRF"/>
    <property type="match status" value="1"/>
</dbReference>
<keyword evidence="4 5" id="KW-0648">Protein biosynthesis</keyword>
<sequence>MSNPLIDKTDSHMQKSLTALRRELSHIRAGRANVSLLNGINVDCYGTTMPLNQVASISTPEARVLLVSPFDKSTLKDIEKSLLQSDLGINPANDGSVIRLVIPQLTGERRQELAKEVNKIAETAKISIRNIRREAMDEVKKQQKKNEITDDELHDLEKQVQKVTDKNIQQVDTMAAKKSQEITAV</sequence>
<dbReference type="CDD" id="cd00520">
    <property type="entry name" value="RRF"/>
    <property type="match status" value="1"/>
</dbReference>
<name>A0A0F4LVW2_9LACO</name>
<dbReference type="Pfam" id="PF01765">
    <property type="entry name" value="RRF"/>
    <property type="match status" value="1"/>
</dbReference>
<dbReference type="RefSeq" id="WP_046316240.1">
    <property type="nucleotide sequence ID" value="NZ_JAMBJK010000005.1"/>
</dbReference>
<evidence type="ECO:0000256" key="4">
    <source>
        <dbReference type="ARBA" id="ARBA00022917"/>
    </source>
</evidence>
<protein>
    <recommendedName>
        <fullName evidence="5">Ribosome-recycling factor</fullName>
        <shortName evidence="5">RRF</shortName>
    </recommendedName>
    <alternativeName>
        <fullName evidence="5">Ribosome-releasing factor</fullName>
    </alternativeName>
</protein>
<comment type="subcellular location">
    <subcellularLocation>
        <location evidence="1 5">Cytoplasm</location>
    </subcellularLocation>
</comment>
<dbReference type="InterPro" id="IPR036191">
    <property type="entry name" value="RRF_sf"/>
</dbReference>
<dbReference type="PANTHER" id="PTHR20982">
    <property type="entry name" value="RIBOSOME RECYCLING FACTOR"/>
    <property type="match status" value="1"/>
</dbReference>
<comment type="similarity">
    <text evidence="2 5">Belongs to the RRF family.</text>
</comment>
<dbReference type="Gene3D" id="1.10.132.20">
    <property type="entry name" value="Ribosome-recycling factor"/>
    <property type="match status" value="1"/>
</dbReference>
<feature type="domain" description="Ribosome recycling factor" evidence="7">
    <location>
        <begin position="20"/>
        <end position="182"/>
    </location>
</feature>
<dbReference type="PANTHER" id="PTHR20982:SF3">
    <property type="entry name" value="MITOCHONDRIAL RIBOSOME RECYCLING FACTOR PSEUDO 1"/>
    <property type="match status" value="1"/>
</dbReference>
<evidence type="ECO:0000256" key="6">
    <source>
        <dbReference type="SAM" id="Coils"/>
    </source>
</evidence>
<evidence type="ECO:0000256" key="1">
    <source>
        <dbReference type="ARBA" id="ARBA00004496"/>
    </source>
</evidence>
<evidence type="ECO:0000259" key="7">
    <source>
        <dbReference type="Pfam" id="PF01765"/>
    </source>
</evidence>
<keyword evidence="3 5" id="KW-0963">Cytoplasm</keyword>
<dbReference type="HAMAP" id="MF_00040">
    <property type="entry name" value="RRF"/>
    <property type="match status" value="1"/>
</dbReference>
<dbReference type="Gene3D" id="3.30.1360.40">
    <property type="match status" value="1"/>
</dbReference>
<proteinExistence type="inferred from homology"/>
<dbReference type="OrthoDB" id="9804006at2"/>
<comment type="caution">
    <text evidence="8">The sequence shown here is derived from an EMBL/GenBank/DDBJ whole genome shotgun (WGS) entry which is preliminary data.</text>
</comment>
<dbReference type="HOGENOM" id="CLU_073981_2_0_9"/>
<dbReference type="InterPro" id="IPR023584">
    <property type="entry name" value="Ribosome_recyc_fac_dom"/>
</dbReference>
<evidence type="ECO:0000256" key="2">
    <source>
        <dbReference type="ARBA" id="ARBA00005912"/>
    </source>
</evidence>